<dbReference type="SUPFAM" id="SSF52096">
    <property type="entry name" value="ClpP/crotonase"/>
    <property type="match status" value="1"/>
</dbReference>
<proteinExistence type="inferred from homology"/>
<comment type="function">
    <text evidence="1">Could possibly oxidize fatty acids using specific components.</text>
</comment>
<evidence type="ECO:0000256" key="4">
    <source>
        <dbReference type="ARBA" id="ARBA00023098"/>
    </source>
</evidence>
<keyword evidence="9" id="KW-0413">Isomerase</keyword>
<dbReference type="CDD" id="cd06558">
    <property type="entry name" value="crotonase-like"/>
    <property type="match status" value="1"/>
</dbReference>
<evidence type="ECO:0000256" key="7">
    <source>
        <dbReference type="RuleBase" id="RU003707"/>
    </source>
</evidence>
<dbReference type="PROSITE" id="PS00166">
    <property type="entry name" value="ENOYL_COA_HYDRATASE"/>
    <property type="match status" value="1"/>
</dbReference>
<dbReference type="GO" id="GO:0006631">
    <property type="term" value="P:fatty acid metabolic process"/>
    <property type="evidence" value="ECO:0007669"/>
    <property type="project" value="UniProtKB-KW"/>
</dbReference>
<name>A0A1X1RUP5_MYCCE</name>
<protein>
    <submittedName>
        <fullName evidence="8 9">Enoyl-CoA hydratase</fullName>
    </submittedName>
</protein>
<dbReference type="InterPro" id="IPR014748">
    <property type="entry name" value="Enoyl-CoA_hydra_C"/>
</dbReference>
<dbReference type="Gene3D" id="1.10.12.10">
    <property type="entry name" value="Lyase 2-enoyl-coa Hydratase, Chain A, domain 2"/>
    <property type="match status" value="1"/>
</dbReference>
<keyword evidence="3" id="KW-0276">Fatty acid metabolism</keyword>
<dbReference type="Gene3D" id="3.90.226.10">
    <property type="entry name" value="2-enoyl-CoA Hydratase, Chain A, domain 1"/>
    <property type="match status" value="1"/>
</dbReference>
<comment type="catalytic activity">
    <reaction evidence="6">
        <text>a 4-saturated-(3S)-3-hydroxyacyl-CoA = a (3E)-enoyl-CoA + H2O</text>
        <dbReference type="Rhea" id="RHEA:20724"/>
        <dbReference type="ChEBI" id="CHEBI:15377"/>
        <dbReference type="ChEBI" id="CHEBI:58521"/>
        <dbReference type="ChEBI" id="CHEBI:137480"/>
        <dbReference type="EC" id="4.2.1.17"/>
    </reaction>
</comment>
<dbReference type="InterPro" id="IPR001753">
    <property type="entry name" value="Enoyl-CoA_hydra/iso"/>
</dbReference>
<evidence type="ECO:0000256" key="5">
    <source>
        <dbReference type="ARBA" id="ARBA00023709"/>
    </source>
</evidence>
<comment type="caution">
    <text evidence="8">The sequence shown here is derived from an EMBL/GenBank/DDBJ whole genome shotgun (WGS) entry which is preliminary data.</text>
</comment>
<dbReference type="PANTHER" id="PTHR43459">
    <property type="entry name" value="ENOYL-COA HYDRATASE"/>
    <property type="match status" value="1"/>
</dbReference>
<dbReference type="Proteomes" id="UP000230971">
    <property type="component" value="Unassembled WGS sequence"/>
</dbReference>
<evidence type="ECO:0000313" key="11">
    <source>
        <dbReference type="Proteomes" id="UP000230971"/>
    </source>
</evidence>
<keyword evidence="10" id="KW-1185">Reference proteome</keyword>
<dbReference type="InterPro" id="IPR018376">
    <property type="entry name" value="Enoyl-CoA_hyd/isom_CS"/>
</dbReference>
<dbReference type="OrthoDB" id="9777711at2"/>
<dbReference type="Pfam" id="PF00378">
    <property type="entry name" value="ECH_1"/>
    <property type="match status" value="1"/>
</dbReference>
<dbReference type="STRING" id="28045.AWB95_04655"/>
<dbReference type="GO" id="GO:0004300">
    <property type="term" value="F:enoyl-CoA hydratase activity"/>
    <property type="evidence" value="ECO:0007669"/>
    <property type="project" value="UniProtKB-EC"/>
</dbReference>
<dbReference type="PANTHER" id="PTHR43459:SF1">
    <property type="entry name" value="EG:BACN32G11.4 PROTEIN"/>
    <property type="match status" value="1"/>
</dbReference>
<dbReference type="GO" id="GO:0016853">
    <property type="term" value="F:isomerase activity"/>
    <property type="evidence" value="ECO:0007669"/>
    <property type="project" value="UniProtKB-KW"/>
</dbReference>
<evidence type="ECO:0000313" key="8">
    <source>
        <dbReference type="EMBL" id="ORV18097.1"/>
    </source>
</evidence>
<sequence>MTSTDVTVELAGHVAVVEMHRPPNNYFDTALIKGIADAYERLDDDVECRAIVLCAEGKHFCAGADFSRPAEDRLSPGELYAQAIRLFRTGRPVVAAVHGAAIGGGLGLALSADFRVAAPSSKFAANFSRLGFHPGFGITATLPRVVGPQKALEWVLTGERFGGEIACAAGLVDELAADGDVRPAAIRFAERIAASAPLALVSIRATMRAGLDEAVAAAIAHELEEQTRLQATADFREGVTAAAERRPPMFTGR</sequence>
<reference evidence="9 11" key="2">
    <citation type="journal article" date="2017" name="Infect. Genet. Evol.">
        <title>The new phylogeny of the genus Mycobacterium: The old and the news.</title>
        <authorList>
            <person name="Tortoli E."/>
            <person name="Fedrizzi T."/>
            <person name="Meehan C.J."/>
            <person name="Trovato A."/>
            <person name="Grottola A."/>
            <person name="Giacobazzi E."/>
            <person name="Serpini G.F."/>
            <person name="Tagliazucchi S."/>
            <person name="Fabio A."/>
            <person name="Bettua C."/>
            <person name="Bertorelli R."/>
            <person name="Frascaro F."/>
            <person name="De Sanctis V."/>
            <person name="Pecorari M."/>
            <person name="Jousson O."/>
            <person name="Segata N."/>
            <person name="Cirillo D.M."/>
        </authorList>
    </citation>
    <scope>NUCLEOTIDE SEQUENCE [LARGE SCALE GENOMIC DNA]</scope>
    <source>
        <strain evidence="9 11">NCTC 12882</strain>
    </source>
</reference>
<evidence type="ECO:0000256" key="6">
    <source>
        <dbReference type="ARBA" id="ARBA00023717"/>
    </source>
</evidence>
<dbReference type="EMBL" id="PDKV01000002">
    <property type="protein sequence ID" value="PIB80506.1"/>
    <property type="molecule type" value="Genomic_DNA"/>
</dbReference>
<accession>A0A1X1RUP5</accession>
<comment type="similarity">
    <text evidence="2 7">Belongs to the enoyl-CoA hydratase/isomerase family.</text>
</comment>
<dbReference type="EMBL" id="LQOM01000016">
    <property type="protein sequence ID" value="ORV18097.1"/>
    <property type="molecule type" value="Genomic_DNA"/>
</dbReference>
<dbReference type="AlphaFoldDB" id="A0A1X1RUP5"/>
<dbReference type="Proteomes" id="UP000193907">
    <property type="component" value="Unassembled WGS sequence"/>
</dbReference>
<keyword evidence="4" id="KW-0443">Lipid metabolism</keyword>
<organism evidence="8 10">
    <name type="scientific">Mycobacterium celatum</name>
    <dbReference type="NCBI Taxonomy" id="28045"/>
    <lineage>
        <taxon>Bacteria</taxon>
        <taxon>Bacillati</taxon>
        <taxon>Actinomycetota</taxon>
        <taxon>Actinomycetes</taxon>
        <taxon>Mycobacteriales</taxon>
        <taxon>Mycobacteriaceae</taxon>
        <taxon>Mycobacterium</taxon>
    </lineage>
</organism>
<evidence type="ECO:0000256" key="2">
    <source>
        <dbReference type="ARBA" id="ARBA00005254"/>
    </source>
</evidence>
<evidence type="ECO:0000256" key="3">
    <source>
        <dbReference type="ARBA" id="ARBA00022832"/>
    </source>
</evidence>
<gene>
    <name evidence="8" type="ORF">AWB95_04655</name>
    <name evidence="9" type="ORF">CQY23_02900</name>
</gene>
<comment type="catalytic activity">
    <reaction evidence="5">
        <text>a (3S)-3-hydroxyacyl-CoA = a (2E)-enoyl-CoA + H2O</text>
        <dbReference type="Rhea" id="RHEA:16105"/>
        <dbReference type="ChEBI" id="CHEBI:15377"/>
        <dbReference type="ChEBI" id="CHEBI:57318"/>
        <dbReference type="ChEBI" id="CHEBI:58856"/>
        <dbReference type="EC" id="4.2.1.17"/>
    </reaction>
</comment>
<reference evidence="8 10" key="1">
    <citation type="submission" date="2016-01" db="EMBL/GenBank/DDBJ databases">
        <title>The new phylogeny of the genus Mycobacterium.</title>
        <authorList>
            <person name="Tarcisio F."/>
            <person name="Conor M."/>
            <person name="Antonella G."/>
            <person name="Elisabetta G."/>
            <person name="Giulia F.S."/>
            <person name="Sara T."/>
            <person name="Anna F."/>
            <person name="Clotilde B."/>
            <person name="Roberto B."/>
            <person name="Veronica D.S."/>
            <person name="Fabio R."/>
            <person name="Monica P."/>
            <person name="Olivier J."/>
            <person name="Enrico T."/>
            <person name="Nicola S."/>
        </authorList>
    </citation>
    <scope>NUCLEOTIDE SEQUENCE [LARGE SCALE GENOMIC DNA]</scope>
    <source>
        <strain evidence="8 10">DSM 44243</strain>
    </source>
</reference>
<evidence type="ECO:0000313" key="10">
    <source>
        <dbReference type="Proteomes" id="UP000193907"/>
    </source>
</evidence>
<dbReference type="InterPro" id="IPR029045">
    <property type="entry name" value="ClpP/crotonase-like_dom_sf"/>
</dbReference>
<dbReference type="RefSeq" id="WP_062539481.1">
    <property type="nucleotide sequence ID" value="NZ_BBUN01000114.1"/>
</dbReference>
<evidence type="ECO:0000313" key="9">
    <source>
        <dbReference type="EMBL" id="PIB80506.1"/>
    </source>
</evidence>
<evidence type="ECO:0000256" key="1">
    <source>
        <dbReference type="ARBA" id="ARBA00002994"/>
    </source>
</evidence>